<dbReference type="FunFam" id="3.90.190.10:FF:000086">
    <property type="entry name" value="Protein tyrosine phosphatase-like protein"/>
    <property type="match status" value="1"/>
</dbReference>
<keyword evidence="8" id="KW-0636">Prenylation</keyword>
<comment type="similarity">
    <text evidence="1">Belongs to the protein-tyrosine phosphatase family.</text>
</comment>
<dbReference type="PANTHER" id="PTHR23339">
    <property type="entry name" value="TYROSINE SPECIFIC PROTEIN PHOSPHATASE AND DUAL SPECIFICITY PROTEIN PHOSPHATASE"/>
    <property type="match status" value="1"/>
</dbReference>
<dbReference type="PROSITE" id="PS50056">
    <property type="entry name" value="TYR_PHOSPHATASE_2"/>
    <property type="match status" value="1"/>
</dbReference>
<evidence type="ECO:0000256" key="3">
    <source>
        <dbReference type="ARBA" id="ARBA00022481"/>
    </source>
</evidence>
<dbReference type="PROSITE" id="PS50054">
    <property type="entry name" value="TYR_PHOSPHATASE_DUAL"/>
    <property type="match status" value="1"/>
</dbReference>
<keyword evidence="3" id="KW-0488">Methylation</keyword>
<evidence type="ECO:0000256" key="6">
    <source>
        <dbReference type="ARBA" id="ARBA00023157"/>
    </source>
</evidence>
<organism evidence="13 14">
    <name type="scientific">Cyclotella cryptica</name>
    <dbReference type="NCBI Taxonomy" id="29204"/>
    <lineage>
        <taxon>Eukaryota</taxon>
        <taxon>Sar</taxon>
        <taxon>Stramenopiles</taxon>
        <taxon>Ochrophyta</taxon>
        <taxon>Bacillariophyta</taxon>
        <taxon>Coscinodiscophyceae</taxon>
        <taxon>Thalassiosirophycidae</taxon>
        <taxon>Stephanodiscales</taxon>
        <taxon>Stephanodiscaceae</taxon>
        <taxon>Cyclotella</taxon>
    </lineage>
</organism>
<feature type="compositionally biased region" description="Polar residues" evidence="10">
    <location>
        <begin position="64"/>
        <end position="74"/>
    </location>
</feature>
<feature type="compositionally biased region" description="Polar residues" evidence="10">
    <location>
        <begin position="8"/>
        <end position="18"/>
    </location>
</feature>
<dbReference type="EMBL" id="JABMIG020000076">
    <property type="protein sequence ID" value="KAL3794906.1"/>
    <property type="molecule type" value="Genomic_DNA"/>
</dbReference>
<evidence type="ECO:0000259" key="11">
    <source>
        <dbReference type="PROSITE" id="PS50054"/>
    </source>
</evidence>
<dbReference type="InterPro" id="IPR000340">
    <property type="entry name" value="Dual-sp_phosphatase_cat-dom"/>
</dbReference>
<keyword evidence="7" id="KW-0449">Lipoprotein</keyword>
<evidence type="ECO:0000256" key="2">
    <source>
        <dbReference type="ARBA" id="ARBA00013064"/>
    </source>
</evidence>
<evidence type="ECO:0000313" key="13">
    <source>
        <dbReference type="EMBL" id="KAL3794906.1"/>
    </source>
</evidence>
<evidence type="ECO:0000256" key="7">
    <source>
        <dbReference type="ARBA" id="ARBA00023288"/>
    </source>
</evidence>
<dbReference type="Proteomes" id="UP001516023">
    <property type="component" value="Unassembled WGS sequence"/>
</dbReference>
<comment type="catalytic activity">
    <reaction evidence="9">
        <text>O-phospho-L-tyrosyl-[protein] + H2O = L-tyrosyl-[protein] + phosphate</text>
        <dbReference type="Rhea" id="RHEA:10684"/>
        <dbReference type="Rhea" id="RHEA-COMP:10136"/>
        <dbReference type="Rhea" id="RHEA-COMP:20101"/>
        <dbReference type="ChEBI" id="CHEBI:15377"/>
        <dbReference type="ChEBI" id="CHEBI:43474"/>
        <dbReference type="ChEBI" id="CHEBI:46858"/>
        <dbReference type="ChEBI" id="CHEBI:61978"/>
        <dbReference type="EC" id="3.1.3.48"/>
    </reaction>
</comment>
<dbReference type="GO" id="GO:0005737">
    <property type="term" value="C:cytoplasm"/>
    <property type="evidence" value="ECO:0007669"/>
    <property type="project" value="UniProtKB-ARBA"/>
</dbReference>
<keyword evidence="6" id="KW-1015">Disulfide bond</keyword>
<dbReference type="Pfam" id="PF00782">
    <property type="entry name" value="DSPc"/>
    <property type="match status" value="1"/>
</dbReference>
<feature type="domain" description="Tyrosine-protein phosphatase" evidence="11">
    <location>
        <begin position="103"/>
        <end position="260"/>
    </location>
</feature>
<evidence type="ECO:0000256" key="1">
    <source>
        <dbReference type="ARBA" id="ARBA00009580"/>
    </source>
</evidence>
<dbReference type="CDD" id="cd14500">
    <property type="entry name" value="PTP-IVa"/>
    <property type="match status" value="1"/>
</dbReference>
<dbReference type="Gene3D" id="3.90.190.10">
    <property type="entry name" value="Protein tyrosine phosphatase superfamily"/>
    <property type="match status" value="1"/>
</dbReference>
<comment type="caution">
    <text evidence="13">The sequence shown here is derived from an EMBL/GenBank/DDBJ whole genome shotgun (WGS) entry which is preliminary data.</text>
</comment>
<evidence type="ECO:0000259" key="12">
    <source>
        <dbReference type="PROSITE" id="PS50056"/>
    </source>
</evidence>
<protein>
    <recommendedName>
        <fullName evidence="2">protein-tyrosine-phosphatase</fullName>
        <ecNumber evidence="2">3.1.3.48</ecNumber>
    </recommendedName>
</protein>
<feature type="region of interest" description="Disordered" evidence="10">
    <location>
        <begin position="1"/>
        <end position="86"/>
    </location>
</feature>
<gene>
    <name evidence="13" type="ORF">HJC23_004283</name>
</gene>
<evidence type="ECO:0000313" key="14">
    <source>
        <dbReference type="Proteomes" id="UP001516023"/>
    </source>
</evidence>
<sequence length="268" mass="29469">MKPPENPSIESNSKSILQRSLGDTARIRPAKPTTNGSKPTAPPPNGQLLPSSPLQKRSRRRRSMASTVATSSTPAHFHPISNPTIMSATDTKNGGAMVTISSKPTLITTEHMRFLIMDAPRQANLHLYIKECRRNHVTDVVRVCEPTYLGAELQSAGIQLHEMAYEDGHSPSEDVLKLWLDLVEERFFGPNPNKEGTIAVHCVAGLGRAPVLVAIALMEYEKMDAVDAVMMIRRGRRGAINEKQLQYLEGYKCSRRGRDGGGCSCIIL</sequence>
<keyword evidence="5" id="KW-0904">Protein phosphatase</keyword>
<dbReference type="SUPFAM" id="SSF52799">
    <property type="entry name" value="(Phosphotyrosine protein) phosphatases II"/>
    <property type="match status" value="1"/>
</dbReference>
<dbReference type="SMART" id="SM00404">
    <property type="entry name" value="PTPc_motif"/>
    <property type="match status" value="1"/>
</dbReference>
<proteinExistence type="inferred from homology"/>
<evidence type="ECO:0000256" key="5">
    <source>
        <dbReference type="ARBA" id="ARBA00022912"/>
    </source>
</evidence>
<evidence type="ECO:0000256" key="4">
    <source>
        <dbReference type="ARBA" id="ARBA00022801"/>
    </source>
</evidence>
<dbReference type="InterPro" id="IPR050561">
    <property type="entry name" value="PTP"/>
</dbReference>
<keyword evidence="4" id="KW-0378">Hydrolase</keyword>
<evidence type="ECO:0000256" key="9">
    <source>
        <dbReference type="ARBA" id="ARBA00051722"/>
    </source>
</evidence>
<dbReference type="EC" id="3.1.3.48" evidence="2"/>
<accession>A0ABD3Q4E1</accession>
<name>A0ABD3Q4E1_9STRA</name>
<dbReference type="GO" id="GO:0004725">
    <property type="term" value="F:protein tyrosine phosphatase activity"/>
    <property type="evidence" value="ECO:0007669"/>
    <property type="project" value="UniProtKB-EC"/>
</dbReference>
<dbReference type="InterPro" id="IPR000387">
    <property type="entry name" value="Tyr_Pase_dom"/>
</dbReference>
<dbReference type="AlphaFoldDB" id="A0ABD3Q4E1"/>
<evidence type="ECO:0000256" key="10">
    <source>
        <dbReference type="SAM" id="MobiDB-lite"/>
    </source>
</evidence>
<reference evidence="13 14" key="1">
    <citation type="journal article" date="2020" name="G3 (Bethesda)">
        <title>Improved Reference Genome for Cyclotella cryptica CCMP332, a Model for Cell Wall Morphogenesis, Salinity Adaptation, and Lipid Production in Diatoms (Bacillariophyta).</title>
        <authorList>
            <person name="Roberts W.R."/>
            <person name="Downey K.M."/>
            <person name="Ruck E.C."/>
            <person name="Traller J.C."/>
            <person name="Alverson A.J."/>
        </authorList>
    </citation>
    <scope>NUCLEOTIDE SEQUENCE [LARGE SCALE GENOMIC DNA]</scope>
    <source>
        <strain evidence="13 14">CCMP332</strain>
    </source>
</reference>
<dbReference type="InterPro" id="IPR029021">
    <property type="entry name" value="Prot-tyrosine_phosphatase-like"/>
</dbReference>
<keyword evidence="14" id="KW-1185">Reference proteome</keyword>
<feature type="domain" description="Tyrosine specific protein phosphatases" evidence="12">
    <location>
        <begin position="177"/>
        <end position="247"/>
    </location>
</feature>
<dbReference type="InterPro" id="IPR020422">
    <property type="entry name" value="TYR_PHOSPHATASE_DUAL_dom"/>
</dbReference>
<evidence type="ECO:0000256" key="8">
    <source>
        <dbReference type="ARBA" id="ARBA00023289"/>
    </source>
</evidence>
<dbReference type="InterPro" id="IPR003595">
    <property type="entry name" value="Tyr_Pase_cat"/>
</dbReference>